<accession>A0A6G9AK60</accession>
<dbReference type="RefSeq" id="WP_167206989.1">
    <property type="nucleotide sequence ID" value="NZ_CP050063.1"/>
</dbReference>
<dbReference type="GO" id="GO:0016020">
    <property type="term" value="C:membrane"/>
    <property type="evidence" value="ECO:0007669"/>
    <property type="project" value="InterPro"/>
</dbReference>
<dbReference type="InterPro" id="IPR010559">
    <property type="entry name" value="Sig_transdc_His_kin_internal"/>
</dbReference>
<evidence type="ECO:0000256" key="1">
    <source>
        <dbReference type="SAM" id="Phobius"/>
    </source>
</evidence>
<dbReference type="Proteomes" id="UP000501802">
    <property type="component" value="Chromosome"/>
</dbReference>
<name>A0A6G9AK60_9BACT</name>
<dbReference type="Pfam" id="PF06580">
    <property type="entry name" value="His_kinase"/>
    <property type="match status" value="1"/>
</dbReference>
<evidence type="ECO:0000259" key="2">
    <source>
        <dbReference type="Pfam" id="PF06580"/>
    </source>
</evidence>
<organism evidence="3 4">
    <name type="scientific">Spirosoma aureum</name>
    <dbReference type="NCBI Taxonomy" id="2692134"/>
    <lineage>
        <taxon>Bacteria</taxon>
        <taxon>Pseudomonadati</taxon>
        <taxon>Bacteroidota</taxon>
        <taxon>Cytophagia</taxon>
        <taxon>Cytophagales</taxon>
        <taxon>Cytophagaceae</taxon>
        <taxon>Spirosoma</taxon>
    </lineage>
</organism>
<proteinExistence type="predicted"/>
<keyword evidence="1" id="KW-0472">Membrane</keyword>
<protein>
    <submittedName>
        <fullName evidence="3">Histidine kinase</fullName>
    </submittedName>
</protein>
<keyword evidence="3" id="KW-0808">Transferase</keyword>
<dbReference type="PANTHER" id="PTHR34220">
    <property type="entry name" value="SENSOR HISTIDINE KINASE YPDA"/>
    <property type="match status" value="1"/>
</dbReference>
<sequence length="348" mass="40655">MKPFNDTKLRIFGPIVLFVFGTIFFRLNWYFELSFPDLVKSDLIALAAGFTCWEVARRVIMSLQRRFPDLSQTQTRFKWLLAMAPVLVNFAWFIRYVAQNVANDSVWELPDFVDYTYSIGIQIFYCCVYMVIYEGIYSLRKWKQTHAEKEALRKTALQSQLEELKSQINPHFLFNSLNSLSALIGENPAQAETFVDEISSVYRYLLRNNEDRLTSLRDELAFIESYYHLLKTRYGDGIDIYMAVDPQYDDYLLPPLTLQMLVENAVKHNVILPELPLQIDIRVQNEQLIVQNNLQRKTTKVASNRIGLANILTKYKLLGEDQVSIEDDEDYFTVRLPLLRAHQLTTTL</sequence>
<dbReference type="PANTHER" id="PTHR34220:SF7">
    <property type="entry name" value="SENSOR HISTIDINE KINASE YPDA"/>
    <property type="match status" value="1"/>
</dbReference>
<feature type="transmembrane region" description="Helical" evidence="1">
    <location>
        <begin position="12"/>
        <end position="31"/>
    </location>
</feature>
<keyword evidence="3" id="KW-0418">Kinase</keyword>
<keyword evidence="1" id="KW-1133">Transmembrane helix</keyword>
<reference evidence="3 4" key="1">
    <citation type="submission" date="2020-03" db="EMBL/GenBank/DDBJ databases">
        <authorList>
            <person name="Kim M.K."/>
        </authorList>
    </citation>
    <scope>NUCLEOTIDE SEQUENCE [LARGE SCALE GENOMIC DNA]</scope>
    <source>
        <strain evidence="3 4">BT328</strain>
    </source>
</reference>
<feature type="transmembrane region" description="Helical" evidence="1">
    <location>
        <begin position="118"/>
        <end position="139"/>
    </location>
</feature>
<dbReference type="EMBL" id="CP050063">
    <property type="protein sequence ID" value="QIP12665.1"/>
    <property type="molecule type" value="Genomic_DNA"/>
</dbReference>
<dbReference type="KEGG" id="spib:G8759_08525"/>
<evidence type="ECO:0000313" key="3">
    <source>
        <dbReference type="EMBL" id="QIP12665.1"/>
    </source>
</evidence>
<feature type="transmembrane region" description="Helical" evidence="1">
    <location>
        <begin position="43"/>
        <end position="60"/>
    </location>
</feature>
<feature type="transmembrane region" description="Helical" evidence="1">
    <location>
        <begin position="80"/>
        <end position="98"/>
    </location>
</feature>
<evidence type="ECO:0000313" key="4">
    <source>
        <dbReference type="Proteomes" id="UP000501802"/>
    </source>
</evidence>
<dbReference type="InterPro" id="IPR050640">
    <property type="entry name" value="Bact_2-comp_sensor_kinase"/>
</dbReference>
<dbReference type="AlphaFoldDB" id="A0A6G9AK60"/>
<feature type="domain" description="Signal transduction histidine kinase internal region" evidence="2">
    <location>
        <begin position="160"/>
        <end position="236"/>
    </location>
</feature>
<dbReference type="GO" id="GO:0000155">
    <property type="term" value="F:phosphorelay sensor kinase activity"/>
    <property type="evidence" value="ECO:0007669"/>
    <property type="project" value="InterPro"/>
</dbReference>
<keyword evidence="1" id="KW-0812">Transmembrane</keyword>
<gene>
    <name evidence="3" type="ORF">G8759_08525</name>
</gene>
<keyword evidence="4" id="KW-1185">Reference proteome</keyword>